<evidence type="ECO:0000256" key="2">
    <source>
        <dbReference type="ARBA" id="ARBA00022490"/>
    </source>
</evidence>
<dbReference type="AlphaFoldDB" id="A0A166CK25"/>
<evidence type="ECO:0000313" key="8">
    <source>
        <dbReference type="Proteomes" id="UP000077066"/>
    </source>
</evidence>
<organism evidence="7 8">
    <name type="scientific">Methanobrevibacter filiformis</name>
    <dbReference type="NCBI Taxonomy" id="55758"/>
    <lineage>
        <taxon>Archaea</taxon>
        <taxon>Methanobacteriati</taxon>
        <taxon>Methanobacteriota</taxon>
        <taxon>Methanomada group</taxon>
        <taxon>Methanobacteria</taxon>
        <taxon>Methanobacteriales</taxon>
        <taxon>Methanobacteriaceae</taxon>
        <taxon>Methanobrevibacter</taxon>
    </lineage>
</organism>
<evidence type="ECO:0000256" key="6">
    <source>
        <dbReference type="HAMAP-Rule" id="MF_00114"/>
    </source>
</evidence>
<evidence type="ECO:0000256" key="4">
    <source>
        <dbReference type="ARBA" id="ARBA00023270"/>
    </source>
</evidence>
<gene>
    <name evidence="6 7" type="primary">deoC</name>
    <name evidence="7" type="ORF">MBFIL_08330</name>
</gene>
<keyword evidence="3 6" id="KW-0456">Lyase</keyword>
<accession>A0A166CK25</accession>
<dbReference type="UniPathway" id="UPA00002">
    <property type="reaction ID" value="UER00468"/>
</dbReference>
<dbReference type="GO" id="GO:0009264">
    <property type="term" value="P:deoxyribonucleotide catabolic process"/>
    <property type="evidence" value="ECO:0007669"/>
    <property type="project" value="UniProtKB-UniRule"/>
</dbReference>
<comment type="catalytic activity">
    <reaction evidence="5 6">
        <text>2-deoxy-D-ribose 5-phosphate = D-glyceraldehyde 3-phosphate + acetaldehyde</text>
        <dbReference type="Rhea" id="RHEA:12821"/>
        <dbReference type="ChEBI" id="CHEBI:15343"/>
        <dbReference type="ChEBI" id="CHEBI:59776"/>
        <dbReference type="ChEBI" id="CHEBI:62877"/>
        <dbReference type="EC" id="4.1.2.4"/>
    </reaction>
</comment>
<dbReference type="PIRSF" id="PIRSF001357">
    <property type="entry name" value="DeoC"/>
    <property type="match status" value="1"/>
</dbReference>
<dbReference type="GO" id="GO:0006018">
    <property type="term" value="P:2-deoxyribose 1-phosphate catabolic process"/>
    <property type="evidence" value="ECO:0007669"/>
    <property type="project" value="UniProtKB-UniRule"/>
</dbReference>
<evidence type="ECO:0000256" key="5">
    <source>
        <dbReference type="ARBA" id="ARBA00048791"/>
    </source>
</evidence>
<sequence>MRNFKSSEELAKVIESTNLKNNATKEDIKQLAIDAEKYNFYSVVVSPYYVNYAKELLKYSKVKVGTVIGFPLGYTTNKTKEFEVKDAINNGCDEIDMVMNIEAFKSGDIETVKEEIKNIVSISKESSLKDIYIKVIIETGILNKEEKINISNIVLDAGADFIKTSTGFNNVLGANVTDITLLRKTVPSMKIKASGGINNYKTAFRMLSSGADRLGTSNAVEIIEEFDKISAIHEL</sequence>
<dbReference type="Proteomes" id="UP000077066">
    <property type="component" value="Unassembled WGS sequence"/>
</dbReference>
<dbReference type="EMBL" id="LWMT01000138">
    <property type="protein sequence ID" value="KZX14593.1"/>
    <property type="molecule type" value="Genomic_DNA"/>
</dbReference>
<keyword evidence="4 6" id="KW-0704">Schiff base</keyword>
<dbReference type="STRING" id="55758.MBFIL_08330"/>
<dbReference type="HAMAP" id="MF_00114">
    <property type="entry name" value="DeoC_type1"/>
    <property type="match status" value="1"/>
</dbReference>
<protein>
    <recommendedName>
        <fullName evidence="6">Deoxyribose-phosphate aldolase</fullName>
        <shortName evidence="6">DERA</shortName>
        <ecNumber evidence="6">4.1.2.4</ecNumber>
    </recommendedName>
    <alternativeName>
        <fullName evidence="6">2-deoxy-D-ribose 5-phosphate aldolase</fullName>
    </alternativeName>
    <alternativeName>
        <fullName evidence="6">Phosphodeoxyriboaldolase</fullName>
        <shortName evidence="6">Deoxyriboaldolase</shortName>
    </alternativeName>
</protein>
<dbReference type="Pfam" id="PF01791">
    <property type="entry name" value="DeoC"/>
    <property type="match status" value="1"/>
</dbReference>
<evidence type="ECO:0000256" key="3">
    <source>
        <dbReference type="ARBA" id="ARBA00023239"/>
    </source>
</evidence>
<keyword evidence="2 6" id="KW-0963">Cytoplasm</keyword>
<reference evidence="7 8" key="1">
    <citation type="submission" date="2016-04" db="EMBL/GenBank/DDBJ databases">
        <title>Genome sequence of Methanobrevibacter filiformis DSM 11501.</title>
        <authorList>
            <person name="Poehlein A."/>
            <person name="Seedorf H."/>
            <person name="Daniel R."/>
        </authorList>
    </citation>
    <scope>NUCLEOTIDE SEQUENCE [LARGE SCALE GENOMIC DNA]</scope>
    <source>
        <strain evidence="7 8">DSM 11501</strain>
    </source>
</reference>
<keyword evidence="8" id="KW-1185">Reference proteome</keyword>
<dbReference type="InterPro" id="IPR013785">
    <property type="entry name" value="Aldolase_TIM"/>
</dbReference>
<comment type="subcellular location">
    <subcellularLocation>
        <location evidence="6">Cytoplasm</location>
    </subcellularLocation>
</comment>
<feature type="active site" description="Proton donor/acceptor" evidence="6">
    <location>
        <position position="96"/>
    </location>
</feature>
<dbReference type="GO" id="GO:0005737">
    <property type="term" value="C:cytoplasm"/>
    <property type="evidence" value="ECO:0007669"/>
    <property type="project" value="UniProtKB-SubCell"/>
</dbReference>
<dbReference type="PANTHER" id="PTHR10889:SF1">
    <property type="entry name" value="DEOXYRIBOSE-PHOSPHATE ALDOLASE"/>
    <property type="match status" value="1"/>
</dbReference>
<dbReference type="SMART" id="SM01133">
    <property type="entry name" value="DeoC"/>
    <property type="match status" value="1"/>
</dbReference>
<dbReference type="PANTHER" id="PTHR10889">
    <property type="entry name" value="DEOXYRIBOSE-PHOSPHATE ALDOLASE"/>
    <property type="match status" value="1"/>
</dbReference>
<proteinExistence type="inferred from homology"/>
<dbReference type="FunFam" id="3.20.20.70:FF:000044">
    <property type="entry name" value="Deoxyribose-phosphate aldolase"/>
    <property type="match status" value="1"/>
</dbReference>
<dbReference type="RefSeq" id="WP_066971805.1">
    <property type="nucleotide sequence ID" value="NZ_LWMT01000138.1"/>
</dbReference>
<dbReference type="CDD" id="cd00959">
    <property type="entry name" value="DeoC"/>
    <property type="match status" value="1"/>
</dbReference>
<dbReference type="InterPro" id="IPR011343">
    <property type="entry name" value="DeoC"/>
</dbReference>
<dbReference type="InterPro" id="IPR028581">
    <property type="entry name" value="DeoC_typeI"/>
</dbReference>
<dbReference type="NCBIfam" id="TIGR00126">
    <property type="entry name" value="deoC"/>
    <property type="match status" value="1"/>
</dbReference>
<dbReference type="InterPro" id="IPR002915">
    <property type="entry name" value="DeoC/FbaB/LacD_aldolase"/>
</dbReference>
<comment type="similarity">
    <text evidence="1 6">Belongs to the DeoC/FbaB aldolase family. DeoC type 1 subfamily.</text>
</comment>
<dbReference type="Gene3D" id="3.20.20.70">
    <property type="entry name" value="Aldolase class I"/>
    <property type="match status" value="1"/>
</dbReference>
<comment type="function">
    <text evidence="6">Catalyzes a reversible aldol reaction between acetaldehyde and D-glyceraldehyde 3-phosphate to generate 2-deoxy-D-ribose 5-phosphate.</text>
</comment>
<comment type="pathway">
    <text evidence="6">Carbohydrate degradation; 2-deoxy-D-ribose 1-phosphate degradation; D-glyceraldehyde 3-phosphate and acetaldehyde from 2-deoxy-alpha-D-ribose 1-phosphate: step 2/2.</text>
</comment>
<dbReference type="PATRIC" id="fig|55758.3.peg.937"/>
<name>A0A166CK25_9EURY</name>
<evidence type="ECO:0000313" key="7">
    <source>
        <dbReference type="EMBL" id="KZX14593.1"/>
    </source>
</evidence>
<dbReference type="OrthoDB" id="31145at2157"/>
<comment type="caution">
    <text evidence="7">The sequence shown here is derived from an EMBL/GenBank/DDBJ whole genome shotgun (WGS) entry which is preliminary data.</text>
</comment>
<dbReference type="EC" id="4.1.2.4" evidence="6"/>
<dbReference type="SUPFAM" id="SSF51569">
    <property type="entry name" value="Aldolase"/>
    <property type="match status" value="1"/>
</dbReference>
<feature type="active site" description="Schiff-base intermediate with acetaldehyde" evidence="6">
    <location>
        <position position="163"/>
    </location>
</feature>
<dbReference type="GO" id="GO:0004139">
    <property type="term" value="F:deoxyribose-phosphate aldolase activity"/>
    <property type="evidence" value="ECO:0007669"/>
    <property type="project" value="UniProtKB-UniRule"/>
</dbReference>
<evidence type="ECO:0000256" key="1">
    <source>
        <dbReference type="ARBA" id="ARBA00010936"/>
    </source>
</evidence>
<dbReference type="GO" id="GO:0016052">
    <property type="term" value="P:carbohydrate catabolic process"/>
    <property type="evidence" value="ECO:0007669"/>
    <property type="project" value="TreeGrafter"/>
</dbReference>
<feature type="active site" description="Proton donor/acceptor" evidence="6">
    <location>
        <position position="192"/>
    </location>
</feature>